<dbReference type="Gene3D" id="1.25.40.10">
    <property type="entry name" value="Tetratricopeptide repeat domain"/>
    <property type="match status" value="1"/>
</dbReference>
<reference key="1">
    <citation type="submission" date="2010-11" db="EMBL/GenBank/DDBJ databases">
        <title>The complete sequence of chromosome of Isophaera pallida ATCC 43644.</title>
        <authorList>
            <consortium name="US DOE Joint Genome Institute (JGI-PGF)"/>
            <person name="Lucas S."/>
            <person name="Copeland A."/>
            <person name="Lapidus A."/>
            <person name="Bruce D."/>
            <person name="Goodwin L."/>
            <person name="Pitluck S."/>
            <person name="Kyrpides N."/>
            <person name="Mavromatis K."/>
            <person name="Pagani I."/>
            <person name="Ivanova N."/>
            <person name="Saunders E."/>
            <person name="Brettin T."/>
            <person name="Detter J.C."/>
            <person name="Han C."/>
            <person name="Tapia R."/>
            <person name="Land M."/>
            <person name="Hauser L."/>
            <person name="Markowitz V."/>
            <person name="Cheng J.-F."/>
            <person name="Hugenholtz P."/>
            <person name="Woyke T."/>
            <person name="Wu D."/>
            <person name="Eisen J.A."/>
        </authorList>
    </citation>
    <scope>NUCLEOTIDE SEQUENCE</scope>
    <source>
        <strain>ATCC 43644</strain>
    </source>
</reference>
<dbReference type="InterPro" id="IPR011990">
    <property type="entry name" value="TPR-like_helical_dom_sf"/>
</dbReference>
<gene>
    <name evidence="4" type="ordered locus">Isop_3356</name>
</gene>
<dbReference type="InterPro" id="IPR013517">
    <property type="entry name" value="FG-GAP"/>
</dbReference>
<proteinExistence type="predicted"/>
<dbReference type="SUPFAM" id="SSF48452">
    <property type="entry name" value="TPR-like"/>
    <property type="match status" value="1"/>
</dbReference>
<dbReference type="PANTHER" id="PTHR44103">
    <property type="entry name" value="PROPROTEIN CONVERTASE P"/>
    <property type="match status" value="1"/>
</dbReference>
<evidence type="ECO:0000256" key="2">
    <source>
        <dbReference type="PROSITE-ProRule" id="PRU00339"/>
    </source>
</evidence>
<dbReference type="Pfam" id="PF13517">
    <property type="entry name" value="FG-GAP_3"/>
    <property type="match status" value="2"/>
</dbReference>
<dbReference type="eggNOG" id="COG0457">
    <property type="taxonomic scope" value="Bacteria"/>
</dbReference>
<dbReference type="EMBL" id="CP002353">
    <property type="protein sequence ID" value="ADV63918.1"/>
    <property type="molecule type" value="Genomic_DNA"/>
</dbReference>
<dbReference type="Pfam" id="PF07593">
    <property type="entry name" value="UnbV_ASPIC"/>
    <property type="match status" value="1"/>
</dbReference>
<dbReference type="KEGG" id="ipa:Isop_3356"/>
<name>E8R616_ISOPI</name>
<evidence type="ECO:0000259" key="3">
    <source>
        <dbReference type="Pfam" id="PF07593"/>
    </source>
</evidence>
<reference evidence="4 5" key="2">
    <citation type="journal article" date="2011" name="Stand. Genomic Sci.">
        <title>Complete genome sequence of Isosphaera pallida type strain (IS1B).</title>
        <authorList>
            <consortium name="US DOE Joint Genome Institute (JGI-PGF)"/>
            <person name="Goker M."/>
            <person name="Cleland D."/>
            <person name="Saunders E."/>
            <person name="Lapidus A."/>
            <person name="Nolan M."/>
            <person name="Lucas S."/>
            <person name="Hammon N."/>
            <person name="Deshpande S."/>
            <person name="Cheng J.F."/>
            <person name="Tapia R."/>
            <person name="Han C."/>
            <person name="Goodwin L."/>
            <person name="Pitluck S."/>
            <person name="Liolios K."/>
            <person name="Pagani I."/>
            <person name="Ivanova N."/>
            <person name="Mavromatis K."/>
            <person name="Pati A."/>
            <person name="Chen A."/>
            <person name="Palaniappan K."/>
            <person name="Land M."/>
            <person name="Hauser L."/>
            <person name="Chang Y.J."/>
            <person name="Jeffries C.D."/>
            <person name="Detter J.C."/>
            <person name="Beck B."/>
            <person name="Woyke T."/>
            <person name="Bristow J."/>
            <person name="Eisen J.A."/>
            <person name="Markowitz V."/>
            <person name="Hugenholtz P."/>
            <person name="Kyrpides N.C."/>
            <person name="Klenk H.P."/>
        </authorList>
    </citation>
    <scope>NUCLEOTIDE SEQUENCE [LARGE SCALE GENOMIC DNA]</scope>
    <source>
        <strain evidence="5">ATCC 43644 / DSM 9630 / IS1B</strain>
    </source>
</reference>
<protein>
    <submittedName>
        <fullName evidence="4">ASPIC/UnbV domain protein</fullName>
    </submittedName>
</protein>
<dbReference type="InterPro" id="IPR028994">
    <property type="entry name" value="Integrin_alpha_N"/>
</dbReference>
<dbReference type="Proteomes" id="UP000008631">
    <property type="component" value="Chromosome"/>
</dbReference>
<sequence length="1299" mass="143533">MPSFKCCPANLPHMSATIRRWVGLGLLMTPIGIGCGCGTQPETKSVPKSERVQTTAPETRAATLSDLTPDQFKDLVEAHLEGLGRMQRFEYAEAAQAFETVRRIAPGWPPSGVNLAIALLNNTGVKAEDARKAGRSPSAQDFQRELDLLAEVIRQDPNNAHAYYCRGLILGYVGETAQAHEAFRKVNELDPNDATTWYQLGATLPDPDRPDFPVAQNKPELILPYFEKAFELNPYFESAAYRLMLAYRNQEVTARDPQQKAEAIRKRTEMFNLRAQLSPKTAGNPQGPGEAFALTYGEAGPYATIINPPGIVSKPAETDAPVRWNATDLKFELAQGSNWATPEELRQHSANAERIAGQFGRPIVAFDLDNDDLIDLFLPNAIRDDQGIRDGLFRQRPDGGYTELPRALAPSGNGSDHGVTLGAAAADFDADGWNDLVLTGTRGVRLLRNLGNQSFEDVTAQAGLANLNQVALTARWIDLDQDGDLDLVLVTPTLASQLETLFREGEQPPPSPVILFRNDGVPAPLPGNLPKDNWAPKAVAHPETPAEEGLSIAFSRWPGLEEALKPSGVPTTLAAFDFDSDRDLDLIVAGWDGTPYLLRNERLGRFLREPIELPNGPSRINHLLALDLDADGRSDLVALDHEGRLRVWRNETDSTPGRRQPNFVEFPTNLRGLSSVRMIDIDLNGSPDVIGPTDQQPLAGRNLGDRLIGFSVGLDELRSNDGSTSPEQGRDSLETANLVGDDLPDLLVWRPGEPPRVFENLGNRFNWLALEFAGRWKVGFDQMRTNPHGYGAKLGVLGPKLNLRLETTSLIGATGQSLGPVVLGLGDSTKAELVQITWPDGVLQSELQVAANQRLNLIETNRKTGSCPVCFTWNGTRFECLGDFLGGGGMGYLVAPGIYGQPDRDEALLIRSDQLKPTRGVYRIAVVEPMDEISYLDHFELEVIDHPAEVTIGLDERFAPEGPRPTGEVRAWRTRIDPTKAVNSQGQEVTDHLKSTDRRFAGGVKKLGKWIGYAEEHAITLDFGNRVRDAWSRVENEPGRRLLLVLNGWVEYPYSQTNYAAATAGVELKPPVLEQQRSDGTWETLEPYPGYPAGLPRTMSVELDPSKLAHPFVVRIRTNMECDWDEAFLAITEPAPTAEQPALYRSTTLPVMRAWLAARGYLREVSPDGQPPLLYEYAQVDPAPFASFRGRLTRFGEVTELVARDDDQFAVIGPGDEVKLEFDATTLPELPKGWNRTFVLRSVGYCKDADPFTAGSDTVEPLPWKGMPEFPFIDPITERLRDPAYQRYLDRYQTREIRP</sequence>
<evidence type="ECO:0000313" key="4">
    <source>
        <dbReference type="EMBL" id="ADV63918.1"/>
    </source>
</evidence>
<evidence type="ECO:0000313" key="5">
    <source>
        <dbReference type="Proteomes" id="UP000008631"/>
    </source>
</evidence>
<feature type="domain" description="ASPIC/UnbV" evidence="3">
    <location>
        <begin position="790"/>
        <end position="855"/>
    </location>
</feature>
<dbReference type="PANTHER" id="PTHR44103:SF1">
    <property type="entry name" value="PROPROTEIN CONVERTASE P"/>
    <property type="match status" value="1"/>
</dbReference>
<dbReference type="PROSITE" id="PS50005">
    <property type="entry name" value="TPR"/>
    <property type="match status" value="1"/>
</dbReference>
<keyword evidence="1" id="KW-0732">Signal</keyword>
<feature type="repeat" description="TPR" evidence="2">
    <location>
        <begin position="160"/>
        <end position="193"/>
    </location>
</feature>
<dbReference type="PROSITE" id="PS51257">
    <property type="entry name" value="PROKAR_LIPOPROTEIN"/>
    <property type="match status" value="1"/>
</dbReference>
<organism evidence="4 5">
    <name type="scientific">Isosphaera pallida (strain ATCC 43644 / DSM 9630 / IS1B)</name>
    <dbReference type="NCBI Taxonomy" id="575540"/>
    <lineage>
        <taxon>Bacteria</taxon>
        <taxon>Pseudomonadati</taxon>
        <taxon>Planctomycetota</taxon>
        <taxon>Planctomycetia</taxon>
        <taxon>Isosphaerales</taxon>
        <taxon>Isosphaeraceae</taxon>
        <taxon>Isosphaera</taxon>
    </lineage>
</organism>
<dbReference type="STRING" id="575540.Isop_3356"/>
<keyword evidence="2" id="KW-0802">TPR repeat</keyword>
<dbReference type="InterPro" id="IPR011519">
    <property type="entry name" value="UnbV_ASPIC"/>
</dbReference>
<accession>E8R616</accession>
<dbReference type="SUPFAM" id="SSF69318">
    <property type="entry name" value="Integrin alpha N-terminal domain"/>
    <property type="match status" value="1"/>
</dbReference>
<evidence type="ECO:0000256" key="1">
    <source>
        <dbReference type="ARBA" id="ARBA00022729"/>
    </source>
</evidence>
<dbReference type="Gene3D" id="2.130.10.130">
    <property type="entry name" value="Integrin alpha, N-terminal"/>
    <property type="match status" value="1"/>
</dbReference>
<dbReference type="InParanoid" id="E8R616"/>
<dbReference type="InterPro" id="IPR019734">
    <property type="entry name" value="TPR_rpt"/>
</dbReference>
<keyword evidence="5" id="KW-1185">Reference proteome</keyword>
<dbReference type="HOGENOM" id="CLU_006352_0_0_0"/>